<evidence type="ECO:0000313" key="3">
    <source>
        <dbReference type="Proteomes" id="UP000190074"/>
    </source>
</evidence>
<reference evidence="2 3" key="1">
    <citation type="submission" date="2016-11" db="EMBL/GenBank/DDBJ databases">
        <authorList>
            <consortium name="Pathogen Informatics"/>
        </authorList>
    </citation>
    <scope>NUCLEOTIDE SEQUENCE [LARGE SCALE GENOMIC DNA]</scope>
    <source>
        <strain evidence="2 3">911</strain>
    </source>
</reference>
<dbReference type="InterPro" id="IPR021145">
    <property type="entry name" value="Portal_protein_SPP1_Gp6-like"/>
</dbReference>
<feature type="region of interest" description="Disordered" evidence="1">
    <location>
        <begin position="462"/>
        <end position="481"/>
    </location>
</feature>
<sequence length="481" mass="53487">MELPSRSLTLPSSIGSRDVAKYIHDVVWPAFDGERGRLQVIDAWADGNQPDYARVAAKSPEKRALFRLSKTPWLRLVVTTFAQCLYVSGYRREGDRENAAGPWQTWIANAMPHRQIGLHRSALTYGYAFAMAERGTALDGANQAVLTAYSPRRLFALYEDTVNDPWPKYALTLQPDGKTVRFWTDQVYYELDMPSPNEFPRPPRVVEHNTGVCPVVRYTNVMDLDGKTRGEVGPLIPVATRIDKTELDLLYAQHYNSFKVKYATGITDMAEATDEEAEAFRRRLENDDILAHTSENAKFGTLDETPLDGFISSKQTHVETLAAIAQLPSDVLTGKLANLSAEALASARANTEAKLAERKMTFGASHAQLLRLSALIEGDAESANDFTADVRWVDTSIRSLAQAVDAWGKAAQMLGMPREELWEFVPGVDEAKLQQMKEHAMDNDELTNMLRYYGMQDPNARAVSDPAERKGVPGAQPAFAA</sequence>
<dbReference type="AlphaFoldDB" id="A0A1U0U711"/>
<accession>A0A1U0U711</accession>
<protein>
    <submittedName>
        <fullName evidence="2">Phage portal protein, SPP1 Gp6</fullName>
    </submittedName>
</protein>
<evidence type="ECO:0000313" key="2">
    <source>
        <dbReference type="EMBL" id="SKM04648.1"/>
    </source>
</evidence>
<name>A0A1U0U711_9MYCO</name>
<evidence type="ECO:0000256" key="1">
    <source>
        <dbReference type="SAM" id="MobiDB-lite"/>
    </source>
</evidence>
<dbReference type="Pfam" id="PF05133">
    <property type="entry name" value="SPP1_portal"/>
    <property type="match status" value="1"/>
</dbReference>
<proteinExistence type="predicted"/>
<dbReference type="Proteomes" id="UP000190074">
    <property type="component" value="Unassembled WGS sequence"/>
</dbReference>
<dbReference type="EMBL" id="FVGW01000004">
    <property type="protein sequence ID" value="SKM04648.1"/>
    <property type="molecule type" value="Genomic_DNA"/>
</dbReference>
<gene>
    <name evidence="2" type="ORF">SAMEA2259716_02424</name>
</gene>
<organism evidence="2 3">
    <name type="scientific">Mycobacteroides abscessus subsp. massiliense</name>
    <dbReference type="NCBI Taxonomy" id="1962118"/>
    <lineage>
        <taxon>Bacteria</taxon>
        <taxon>Bacillati</taxon>
        <taxon>Actinomycetota</taxon>
        <taxon>Actinomycetes</taxon>
        <taxon>Mycobacteriales</taxon>
        <taxon>Mycobacteriaceae</taxon>
        <taxon>Mycobacteroides</taxon>
        <taxon>Mycobacteroides abscessus</taxon>
    </lineage>
</organism>